<sequence>MPAEPDRPDATLRLLILLARLELSEAQREAALTLCNRIEAWHEVASQAERKLMLPLVYRHLHELSPPTLSPADAAHLHQRALSLVQVNLLVAGEQQRLVVEILDPLDIPYLFFKGPALAARYYDEQAMRSCRDIDLLVPRHRCVELLEFALRHGYRPLAPEALTPDRQSLEFALSAKTVVSLVSPSGVCIEVHHEIDRGAGIYQSDALLDSRVAHRAGGTLLYSMPTSELFVYICLHHTRHYWSHLHWLVDLDAIQRHPDFDAAAAYACAERRGLASTFNACLEFYRALAAPEPEHSSHLSPRSREMLEACFTTLQGGLEAERALLRQRPTLQFGFTWQTHLANRWTSRLRKWASPLQPGYIDYQFLPLPSRWQWLYYVIRPYRALAKRRRARWPAQ</sequence>
<dbReference type="Pfam" id="PF14907">
    <property type="entry name" value="NTP_transf_5"/>
    <property type="match status" value="1"/>
</dbReference>
<keyword evidence="1" id="KW-0808">Transferase</keyword>
<dbReference type="AlphaFoldDB" id="A0A4R6ZQI1"/>
<dbReference type="EMBL" id="SNZJ01000006">
    <property type="protein sequence ID" value="TDR54871.1"/>
    <property type="molecule type" value="Genomic_DNA"/>
</dbReference>
<gene>
    <name evidence="1" type="ORF">DFP85_10615</name>
</gene>
<dbReference type="InterPro" id="IPR039498">
    <property type="entry name" value="NTP_transf_5"/>
</dbReference>
<reference evidence="1 2" key="1">
    <citation type="submission" date="2019-03" db="EMBL/GenBank/DDBJ databases">
        <title>Genomic Encyclopedia of Type Strains, Phase III (KMG-III): the genomes of soil and plant-associated and newly described type strains.</title>
        <authorList>
            <person name="Whitman W."/>
        </authorList>
    </citation>
    <scope>NUCLEOTIDE SEQUENCE [LARGE SCALE GENOMIC DNA]</scope>
    <source>
        <strain evidence="1 2">CECT 5797</strain>
    </source>
</reference>
<dbReference type="RefSeq" id="WP_166644612.1">
    <property type="nucleotide sequence ID" value="NZ_SNZJ01000006.1"/>
</dbReference>
<organism evidence="1 2">
    <name type="scientific">Halomonas ventosae</name>
    <dbReference type="NCBI Taxonomy" id="229007"/>
    <lineage>
        <taxon>Bacteria</taxon>
        <taxon>Pseudomonadati</taxon>
        <taxon>Pseudomonadota</taxon>
        <taxon>Gammaproteobacteria</taxon>
        <taxon>Oceanospirillales</taxon>
        <taxon>Halomonadaceae</taxon>
        <taxon>Halomonas</taxon>
    </lineage>
</organism>
<evidence type="ECO:0000313" key="2">
    <source>
        <dbReference type="Proteomes" id="UP000295212"/>
    </source>
</evidence>
<dbReference type="Proteomes" id="UP000295212">
    <property type="component" value="Unassembled WGS sequence"/>
</dbReference>
<proteinExistence type="predicted"/>
<name>A0A4R6ZQI1_9GAMM</name>
<dbReference type="GO" id="GO:0016740">
    <property type="term" value="F:transferase activity"/>
    <property type="evidence" value="ECO:0007669"/>
    <property type="project" value="UniProtKB-KW"/>
</dbReference>
<comment type="caution">
    <text evidence="1">The sequence shown here is derived from an EMBL/GenBank/DDBJ whole genome shotgun (WGS) entry which is preliminary data.</text>
</comment>
<evidence type="ECO:0000313" key="1">
    <source>
        <dbReference type="EMBL" id="TDR54871.1"/>
    </source>
</evidence>
<protein>
    <submittedName>
        <fullName evidence="1">Putative nucleotidyltransferase-like protein</fullName>
    </submittedName>
</protein>
<accession>A0A4R6ZQI1</accession>